<comment type="catalytic activity">
    <reaction evidence="8 9">
        <text>D-gluconate + ATP = 6-phospho-D-gluconate + ADP + H(+)</text>
        <dbReference type="Rhea" id="RHEA:19433"/>
        <dbReference type="ChEBI" id="CHEBI:15378"/>
        <dbReference type="ChEBI" id="CHEBI:18391"/>
        <dbReference type="ChEBI" id="CHEBI:30616"/>
        <dbReference type="ChEBI" id="CHEBI:58759"/>
        <dbReference type="ChEBI" id="CHEBI:456216"/>
        <dbReference type="EC" id="2.7.1.12"/>
    </reaction>
</comment>
<dbReference type="GO" id="GO:0005524">
    <property type="term" value="F:ATP binding"/>
    <property type="evidence" value="ECO:0007669"/>
    <property type="project" value="UniProtKB-KW"/>
</dbReference>
<evidence type="ECO:0000256" key="4">
    <source>
        <dbReference type="ARBA" id="ARBA00022679"/>
    </source>
</evidence>
<dbReference type="CDD" id="cd02021">
    <property type="entry name" value="GntK"/>
    <property type="match status" value="1"/>
</dbReference>
<evidence type="ECO:0000256" key="3">
    <source>
        <dbReference type="ARBA" id="ARBA00012054"/>
    </source>
</evidence>
<dbReference type="GO" id="GO:0005737">
    <property type="term" value="C:cytoplasm"/>
    <property type="evidence" value="ECO:0007669"/>
    <property type="project" value="TreeGrafter"/>
</dbReference>
<keyword evidence="11" id="KW-1185">Reference proteome</keyword>
<dbReference type="InterPro" id="IPR027417">
    <property type="entry name" value="P-loop_NTPase"/>
</dbReference>
<dbReference type="InterPro" id="IPR006001">
    <property type="entry name" value="Therm_gnt_kin"/>
</dbReference>
<dbReference type="Proteomes" id="UP000799438">
    <property type="component" value="Unassembled WGS sequence"/>
</dbReference>
<evidence type="ECO:0000313" key="11">
    <source>
        <dbReference type="Proteomes" id="UP000799438"/>
    </source>
</evidence>
<keyword evidence="6 9" id="KW-0418">Kinase</keyword>
<protein>
    <recommendedName>
        <fullName evidence="3 9">Gluconokinase</fullName>
        <ecNumber evidence="3 9">2.7.1.12</ecNumber>
    </recommendedName>
</protein>
<comment type="similarity">
    <text evidence="2 9">Belongs to the gluconokinase GntK/GntV family.</text>
</comment>
<evidence type="ECO:0000256" key="1">
    <source>
        <dbReference type="ARBA" id="ARBA00004875"/>
    </source>
</evidence>
<evidence type="ECO:0000256" key="5">
    <source>
        <dbReference type="ARBA" id="ARBA00022741"/>
    </source>
</evidence>
<evidence type="ECO:0000256" key="8">
    <source>
        <dbReference type="ARBA" id="ARBA00048090"/>
    </source>
</evidence>
<keyword evidence="7 9" id="KW-0067">ATP-binding</keyword>
<name>A0A6A6BQA0_9PEZI</name>
<dbReference type="UniPathway" id="UPA00792"/>
<dbReference type="EC" id="2.7.1.12" evidence="3 9"/>
<gene>
    <name evidence="10" type="ORF">K452DRAFT_355885</name>
</gene>
<dbReference type="SUPFAM" id="SSF52540">
    <property type="entry name" value="P-loop containing nucleoside triphosphate hydrolases"/>
    <property type="match status" value="1"/>
</dbReference>
<proteinExistence type="inferred from homology"/>
<dbReference type="Pfam" id="PF13671">
    <property type="entry name" value="AAA_33"/>
    <property type="match status" value="1"/>
</dbReference>
<evidence type="ECO:0000256" key="9">
    <source>
        <dbReference type="RuleBase" id="RU363066"/>
    </source>
</evidence>
<comment type="pathway">
    <text evidence="1 9">Carbohydrate acid metabolism; D-gluconate degradation.</text>
</comment>
<dbReference type="GeneID" id="54303511"/>
<dbReference type="OrthoDB" id="275177at2759"/>
<dbReference type="Gene3D" id="3.40.50.300">
    <property type="entry name" value="P-loop containing nucleotide triphosphate hydrolases"/>
    <property type="match status" value="1"/>
</dbReference>
<organism evidence="10 11">
    <name type="scientific">Aplosporella prunicola CBS 121167</name>
    <dbReference type="NCBI Taxonomy" id="1176127"/>
    <lineage>
        <taxon>Eukaryota</taxon>
        <taxon>Fungi</taxon>
        <taxon>Dikarya</taxon>
        <taxon>Ascomycota</taxon>
        <taxon>Pezizomycotina</taxon>
        <taxon>Dothideomycetes</taxon>
        <taxon>Dothideomycetes incertae sedis</taxon>
        <taxon>Botryosphaeriales</taxon>
        <taxon>Aplosporellaceae</taxon>
        <taxon>Aplosporella</taxon>
    </lineage>
</organism>
<reference evidence="10" key="1">
    <citation type="journal article" date="2020" name="Stud. Mycol.">
        <title>101 Dothideomycetes genomes: a test case for predicting lifestyles and emergence of pathogens.</title>
        <authorList>
            <person name="Haridas S."/>
            <person name="Albert R."/>
            <person name="Binder M."/>
            <person name="Bloem J."/>
            <person name="Labutti K."/>
            <person name="Salamov A."/>
            <person name="Andreopoulos B."/>
            <person name="Baker S."/>
            <person name="Barry K."/>
            <person name="Bills G."/>
            <person name="Bluhm B."/>
            <person name="Cannon C."/>
            <person name="Castanera R."/>
            <person name="Culley D."/>
            <person name="Daum C."/>
            <person name="Ezra D."/>
            <person name="Gonzalez J."/>
            <person name="Henrissat B."/>
            <person name="Kuo A."/>
            <person name="Liang C."/>
            <person name="Lipzen A."/>
            <person name="Lutzoni F."/>
            <person name="Magnuson J."/>
            <person name="Mondo S."/>
            <person name="Nolan M."/>
            <person name="Ohm R."/>
            <person name="Pangilinan J."/>
            <person name="Park H.-J."/>
            <person name="Ramirez L."/>
            <person name="Alfaro M."/>
            <person name="Sun H."/>
            <person name="Tritt A."/>
            <person name="Yoshinaga Y."/>
            <person name="Zwiers L.-H."/>
            <person name="Turgeon B."/>
            <person name="Goodwin S."/>
            <person name="Spatafora J."/>
            <person name="Crous P."/>
            <person name="Grigoriev I."/>
        </authorList>
    </citation>
    <scope>NUCLEOTIDE SEQUENCE</scope>
    <source>
        <strain evidence="10">CBS 121167</strain>
    </source>
</reference>
<dbReference type="NCBIfam" id="TIGR01313">
    <property type="entry name" value="therm_gnt_kin"/>
    <property type="match status" value="1"/>
</dbReference>
<dbReference type="FunFam" id="3.40.50.300:FF:001607">
    <property type="entry name" value="Gluconokinase"/>
    <property type="match status" value="1"/>
</dbReference>
<evidence type="ECO:0000256" key="7">
    <source>
        <dbReference type="ARBA" id="ARBA00022840"/>
    </source>
</evidence>
<evidence type="ECO:0000256" key="2">
    <source>
        <dbReference type="ARBA" id="ARBA00008420"/>
    </source>
</evidence>
<sequence>MLTYDKTPSLYGSQPTANTMAPTMPTANGVQAPPHHRHIWIVTGPAGCGKSTVAKYLAGKMKAPYIEGDEFHPKTNIEKMAAGIPLTDADRWDWLILLRDQAVTELEAGAAGVVVTCSALKKKYRDVIRVASYNDANVLVHFIYLKASEELLLNRVRARPGHYMKDNMVRSQFESLEEPNSEEKDKDVLCIDVSGTMAEVQDLSLGVVQEVLRRDRAPSAA</sequence>
<keyword evidence="5 9" id="KW-0547">Nucleotide-binding</keyword>
<accession>A0A6A6BQA0</accession>
<dbReference type="PANTHER" id="PTHR43442">
    <property type="entry name" value="GLUCONOKINASE-RELATED"/>
    <property type="match status" value="1"/>
</dbReference>
<dbReference type="GO" id="GO:0005975">
    <property type="term" value="P:carbohydrate metabolic process"/>
    <property type="evidence" value="ECO:0007669"/>
    <property type="project" value="InterPro"/>
</dbReference>
<dbReference type="GO" id="GO:0046316">
    <property type="term" value="F:gluconokinase activity"/>
    <property type="evidence" value="ECO:0007669"/>
    <property type="project" value="UniProtKB-EC"/>
</dbReference>
<dbReference type="PANTHER" id="PTHR43442:SF3">
    <property type="entry name" value="GLUCONOKINASE-RELATED"/>
    <property type="match status" value="1"/>
</dbReference>
<evidence type="ECO:0000313" key="10">
    <source>
        <dbReference type="EMBL" id="KAF2145424.1"/>
    </source>
</evidence>
<dbReference type="EMBL" id="ML995477">
    <property type="protein sequence ID" value="KAF2145424.1"/>
    <property type="molecule type" value="Genomic_DNA"/>
</dbReference>
<dbReference type="AlphaFoldDB" id="A0A6A6BQA0"/>
<keyword evidence="4 9" id="KW-0808">Transferase</keyword>
<evidence type="ECO:0000256" key="6">
    <source>
        <dbReference type="ARBA" id="ARBA00022777"/>
    </source>
</evidence>
<dbReference type="RefSeq" id="XP_033401136.1">
    <property type="nucleotide sequence ID" value="XM_033546005.1"/>
</dbReference>